<accession>W7L1M6</accession>
<feature type="region of interest" description="Disordered" evidence="1">
    <location>
        <begin position="195"/>
        <end position="219"/>
    </location>
</feature>
<comment type="caution">
    <text evidence="3">The sequence shown here is derived from an EMBL/GenBank/DDBJ whole genome shotgun (WGS) entry which is preliminary data.</text>
</comment>
<protein>
    <submittedName>
        <fullName evidence="3">Fimbrial assembly family protein</fullName>
    </submittedName>
</protein>
<evidence type="ECO:0000313" key="4">
    <source>
        <dbReference type="Proteomes" id="UP000019270"/>
    </source>
</evidence>
<dbReference type="EMBL" id="APVL01000023">
    <property type="protein sequence ID" value="EWG09007.1"/>
    <property type="molecule type" value="Genomic_DNA"/>
</dbReference>
<feature type="transmembrane region" description="Helical" evidence="2">
    <location>
        <begin position="18"/>
        <end position="40"/>
    </location>
</feature>
<keyword evidence="2" id="KW-1133">Transmembrane helix</keyword>
<proteinExistence type="predicted"/>
<evidence type="ECO:0000256" key="1">
    <source>
        <dbReference type="SAM" id="MobiDB-lite"/>
    </source>
</evidence>
<feature type="compositionally biased region" description="Basic and acidic residues" evidence="1">
    <location>
        <begin position="198"/>
        <end position="209"/>
    </location>
</feature>
<reference evidence="4" key="1">
    <citation type="submission" date="2013-03" db="EMBL/GenBank/DDBJ databases">
        <title>Draft genome sequence of Bacillus firmus DS1.</title>
        <authorList>
            <person name="Peng D."/>
            <person name="Zhu L."/>
            <person name="Sun M."/>
        </authorList>
    </citation>
    <scope>NUCLEOTIDE SEQUENCE [LARGE SCALE GENOMIC DNA]</scope>
    <source>
        <strain evidence="4">DS1</strain>
    </source>
</reference>
<evidence type="ECO:0000313" key="3">
    <source>
        <dbReference type="EMBL" id="EWG09007.1"/>
    </source>
</evidence>
<organism evidence="3 4">
    <name type="scientific">Cytobacillus firmus DS1</name>
    <dbReference type="NCBI Taxonomy" id="1307436"/>
    <lineage>
        <taxon>Bacteria</taxon>
        <taxon>Bacillati</taxon>
        <taxon>Bacillota</taxon>
        <taxon>Bacilli</taxon>
        <taxon>Bacillales</taxon>
        <taxon>Bacillaceae</taxon>
        <taxon>Cytobacillus</taxon>
    </lineage>
</organism>
<dbReference type="OrthoDB" id="2971140at2"/>
<dbReference type="PATRIC" id="fig|1307436.3.peg.4517"/>
<sequence length="219" mass="25148">MQVDINLLPQREKRSKNIYIALGIIVVLLIAAFLFVFLTVEKKNTELLQIEKRITQTNEILEAQQAKLTEYQSSDAADELKIAIEWAERQPFELVFLMEQITRLLPERGFVIEFELDEENRVKQIVQFDAKSEAAYYLHNLTELPWIDEAIISEAKTADILKDEAAELRKQANIQPRYYAEYELRVNPALLNEAAEMDEAKGTEDKDSSARQGEGADSP</sequence>
<dbReference type="eggNOG" id="COG3166">
    <property type="taxonomic scope" value="Bacteria"/>
</dbReference>
<name>W7L1M6_CYTFI</name>
<reference evidence="3 4" key="2">
    <citation type="journal article" date="2016" name="Sci. Rep.">
        <title>A novel serine protease, Sep1, from Bacillus firmus DS-1 has nematicidal activity and degrades multiple intestinal-associated nematode proteins.</title>
        <authorList>
            <person name="Geng C."/>
            <person name="Nie X."/>
            <person name="Tang Z."/>
            <person name="Zhang Y."/>
            <person name="Lin J."/>
            <person name="Sun M."/>
            <person name="Peng D."/>
        </authorList>
    </citation>
    <scope>NUCLEOTIDE SEQUENCE [LARGE SCALE GENOMIC DNA]</scope>
    <source>
        <strain evidence="3 4">DS1</strain>
    </source>
</reference>
<gene>
    <name evidence="3" type="ORF">PBF_21163</name>
</gene>
<dbReference type="RefSeq" id="WP_035332587.1">
    <property type="nucleotide sequence ID" value="NZ_APVL01000023.1"/>
</dbReference>
<evidence type="ECO:0000256" key="2">
    <source>
        <dbReference type="SAM" id="Phobius"/>
    </source>
</evidence>
<keyword evidence="2" id="KW-0472">Membrane</keyword>
<keyword evidence="2" id="KW-0812">Transmembrane</keyword>
<dbReference type="Proteomes" id="UP000019270">
    <property type="component" value="Unassembled WGS sequence"/>
</dbReference>
<dbReference type="AlphaFoldDB" id="W7L1M6"/>